<accession>W8P0E1</accession>
<organism evidence="1 2">
    <name type="scientific">Microbacterium phage vB_MoxS-ISF9</name>
    <dbReference type="NCBI Taxonomy" id="1458670"/>
    <lineage>
        <taxon>Viruses</taxon>
        <taxon>Duplodnaviria</taxon>
        <taxon>Heunggongvirae</taxon>
        <taxon>Uroviricota</taxon>
        <taxon>Caudoviricetes</taxon>
        <taxon>Farahnazvirus</taxon>
        <taxon>Farahnazvirus ISF9</taxon>
    </lineage>
</organism>
<dbReference type="Proteomes" id="UP000019700">
    <property type="component" value="Genome"/>
</dbReference>
<protein>
    <submittedName>
        <fullName evidence="1">Uncharacterized protein</fullName>
    </submittedName>
</protein>
<proteinExistence type="predicted"/>
<dbReference type="KEGG" id="vg:18938423"/>
<dbReference type="RefSeq" id="YP_009021557.1">
    <property type="nucleotide sequence ID" value="NC_023859.1"/>
</dbReference>
<gene>
    <name evidence="1" type="ORF">ISF9_112</name>
</gene>
<dbReference type="EMBL" id="KJ173786">
    <property type="protein sequence ID" value="AHL18582.1"/>
    <property type="molecule type" value="Genomic_DNA"/>
</dbReference>
<keyword evidence="2" id="KW-1185">Reference proteome</keyword>
<evidence type="ECO:0000313" key="2">
    <source>
        <dbReference type="Proteomes" id="UP000019700"/>
    </source>
</evidence>
<evidence type="ECO:0000313" key="1">
    <source>
        <dbReference type="EMBL" id="AHL18582.1"/>
    </source>
</evidence>
<reference evidence="1 2" key="1">
    <citation type="journal article" date="2014" name="Arch. Virol.">
        <title>Complete genome sequence of a novel phage, vB_MoxS-ISF9, infecting methylotrophic Microbacterium: first report of a virulent Microbacterium phage.</title>
        <authorList>
            <person name="Zamani I."/>
            <person name="Bouzari M."/>
            <person name="Emtiazi G."/>
            <person name="Ghasemi S.M."/>
            <person name="Chang H.I."/>
        </authorList>
    </citation>
    <scope>NUCLEOTIDE SEQUENCE [LARGE SCALE GENOMIC DNA]</scope>
</reference>
<sequence>MEDNILMQYVAWAKEFNITEEGVDAFRAIYRVNKIRDLLMSDAVDDAPDALSQIRLIVQ</sequence>
<name>W8P0E1_9CAUD</name>
<dbReference type="GeneID" id="18938423"/>